<dbReference type="Proteomes" id="UP000070250">
    <property type="component" value="Chromosome"/>
</dbReference>
<feature type="domain" description="HTH araC/xylS-type" evidence="5">
    <location>
        <begin position="211"/>
        <end position="309"/>
    </location>
</feature>
<protein>
    <recommendedName>
        <fullName evidence="5">HTH araC/xylS-type domain-containing protein</fullName>
    </recommendedName>
</protein>
<dbReference type="Pfam" id="PF12833">
    <property type="entry name" value="HTH_18"/>
    <property type="match status" value="1"/>
</dbReference>
<dbReference type="InterPro" id="IPR050204">
    <property type="entry name" value="AraC_XylS_family_regulators"/>
</dbReference>
<dbReference type="GO" id="GO:0003700">
    <property type="term" value="F:DNA-binding transcription factor activity"/>
    <property type="evidence" value="ECO:0007669"/>
    <property type="project" value="InterPro"/>
</dbReference>
<proteinExistence type="predicted"/>
<dbReference type="InterPro" id="IPR018060">
    <property type="entry name" value="HTH_AraC"/>
</dbReference>
<dbReference type="PANTHER" id="PTHR46796">
    <property type="entry name" value="HTH-TYPE TRANSCRIPTIONAL ACTIVATOR RHAS-RELATED"/>
    <property type="match status" value="1"/>
</dbReference>
<dbReference type="PRINTS" id="PR00032">
    <property type="entry name" value="HTHARAC"/>
</dbReference>
<dbReference type="PANTHER" id="PTHR46796:SF6">
    <property type="entry name" value="ARAC SUBFAMILY"/>
    <property type="match status" value="1"/>
</dbReference>
<dbReference type="InterPro" id="IPR037923">
    <property type="entry name" value="HTH-like"/>
</dbReference>
<dbReference type="InterPro" id="IPR009057">
    <property type="entry name" value="Homeodomain-like_sf"/>
</dbReference>
<gene>
    <name evidence="6" type="ORF">ACG33_03855</name>
</gene>
<evidence type="ECO:0000256" key="3">
    <source>
        <dbReference type="ARBA" id="ARBA00023159"/>
    </source>
</evidence>
<evidence type="ECO:0000313" key="6">
    <source>
        <dbReference type="EMBL" id="AMN46253.1"/>
    </source>
</evidence>
<keyword evidence="4" id="KW-0804">Transcription</keyword>
<dbReference type="KEGG" id="sdf:ACG33_03855"/>
<keyword evidence="7" id="KW-1185">Reference proteome</keyword>
<dbReference type="OrthoDB" id="5622169at2"/>
<dbReference type="GO" id="GO:0043565">
    <property type="term" value="F:sequence-specific DNA binding"/>
    <property type="evidence" value="ECO:0007669"/>
    <property type="project" value="InterPro"/>
</dbReference>
<dbReference type="Pfam" id="PF02311">
    <property type="entry name" value="AraC_binding"/>
    <property type="match status" value="1"/>
</dbReference>
<keyword evidence="3" id="KW-0010">Activator</keyword>
<dbReference type="AlphaFoldDB" id="A0A127F734"/>
<dbReference type="PROSITE" id="PS01124">
    <property type="entry name" value="HTH_ARAC_FAMILY_2"/>
    <property type="match status" value="1"/>
</dbReference>
<dbReference type="InterPro" id="IPR003313">
    <property type="entry name" value="AraC-bd"/>
</dbReference>
<keyword evidence="1" id="KW-0805">Transcription regulation</keyword>
<dbReference type="SUPFAM" id="SSF46689">
    <property type="entry name" value="Homeodomain-like"/>
    <property type="match status" value="2"/>
</dbReference>
<dbReference type="SUPFAM" id="SSF51215">
    <property type="entry name" value="Regulatory protein AraC"/>
    <property type="match status" value="1"/>
</dbReference>
<keyword evidence="2" id="KW-0238">DNA-binding</keyword>
<reference evidence="6 7" key="1">
    <citation type="submission" date="2015-06" db="EMBL/GenBank/DDBJ databases">
        <title>A Comprehensive Approach to Explore the Metabolic and Phylogenetic Diversity of Bacterial Steroid Degradation in the Environment: Testosterone as an Example.</title>
        <authorList>
            <person name="Yang F.-C."/>
            <person name="Chen Y.-L."/>
            <person name="Yu C.-P."/>
            <person name="Tang S.-L."/>
            <person name="Wang P.-H."/>
            <person name="Ismail W."/>
            <person name="Wang C.-H."/>
            <person name="Yang C.-Y."/>
            <person name="Chiang Y.-R."/>
        </authorList>
    </citation>
    <scope>NUCLEOTIDE SEQUENCE [LARGE SCALE GENOMIC DNA]</scope>
    <source>
        <strain evidence="6 7">DSM 18526</strain>
    </source>
</reference>
<organism evidence="6 7">
    <name type="scientific">Steroidobacter denitrificans</name>
    <dbReference type="NCBI Taxonomy" id="465721"/>
    <lineage>
        <taxon>Bacteria</taxon>
        <taxon>Pseudomonadati</taxon>
        <taxon>Pseudomonadota</taxon>
        <taxon>Gammaproteobacteria</taxon>
        <taxon>Steroidobacterales</taxon>
        <taxon>Steroidobacteraceae</taxon>
        <taxon>Steroidobacter</taxon>
    </lineage>
</organism>
<evidence type="ECO:0000256" key="4">
    <source>
        <dbReference type="ARBA" id="ARBA00023163"/>
    </source>
</evidence>
<evidence type="ECO:0000256" key="1">
    <source>
        <dbReference type="ARBA" id="ARBA00023015"/>
    </source>
</evidence>
<evidence type="ECO:0000259" key="5">
    <source>
        <dbReference type="PROSITE" id="PS01124"/>
    </source>
</evidence>
<dbReference type="Gene3D" id="1.10.10.60">
    <property type="entry name" value="Homeodomain-like"/>
    <property type="match status" value="2"/>
</dbReference>
<evidence type="ECO:0000256" key="2">
    <source>
        <dbReference type="ARBA" id="ARBA00023125"/>
    </source>
</evidence>
<name>A0A127F734_STEDE</name>
<dbReference type="EMBL" id="CP011971">
    <property type="protein sequence ID" value="AMN46253.1"/>
    <property type="molecule type" value="Genomic_DNA"/>
</dbReference>
<dbReference type="STRING" id="465721.ACG33_03855"/>
<evidence type="ECO:0000313" key="7">
    <source>
        <dbReference type="Proteomes" id="UP000070250"/>
    </source>
</evidence>
<accession>A0A127F734</accession>
<dbReference type="SMART" id="SM00342">
    <property type="entry name" value="HTH_ARAC"/>
    <property type="match status" value="1"/>
</dbReference>
<dbReference type="InterPro" id="IPR020449">
    <property type="entry name" value="Tscrpt_reg_AraC-type_HTH"/>
</dbReference>
<sequence length="317" mass="36346">MEILAHMPANLHEVRNLGIRDYPIREYPIPNGCSRFILPTDLRRALHGHALSSDLYTRAAGHYRRDPGHNAFLQACHVIYYCVGGEVRLRSDDYDWRLGPGEIAVSPPGRVQLTATTKGKRLTFYWLAFSGTLSTDYIQFIDPSEQVTRVGLNPELIVQFEKLCQLHDLQLANFTINRFVNCANLLKALLTSIPMLASHEANEKKNRIDLDRIRGFMVERLDDPPRLEEMARIANLSPYHFLRTFKKLTGLAPMRYFIRMRLQHACSLLETTQMPIKQISFTVGYADPQYFSRSFHQSFGMTPHAYRSRASRSTAAS</sequence>